<evidence type="ECO:0000256" key="1">
    <source>
        <dbReference type="ARBA" id="ARBA00010088"/>
    </source>
</evidence>
<dbReference type="EMBL" id="MU006797">
    <property type="protein sequence ID" value="KAF2636609.1"/>
    <property type="molecule type" value="Genomic_DNA"/>
</dbReference>
<accession>A0A6A6RLV2</accession>
<dbReference type="GO" id="GO:0004301">
    <property type="term" value="F:epoxide hydrolase activity"/>
    <property type="evidence" value="ECO:0007669"/>
    <property type="project" value="TreeGrafter"/>
</dbReference>
<feature type="active site" description="Proton donor" evidence="3">
    <location>
        <position position="314"/>
    </location>
</feature>
<dbReference type="InterPro" id="IPR029058">
    <property type="entry name" value="AB_hydrolase_fold"/>
</dbReference>
<organism evidence="5 6">
    <name type="scientific">Massarina eburnea CBS 473.64</name>
    <dbReference type="NCBI Taxonomy" id="1395130"/>
    <lineage>
        <taxon>Eukaryota</taxon>
        <taxon>Fungi</taxon>
        <taxon>Dikarya</taxon>
        <taxon>Ascomycota</taxon>
        <taxon>Pezizomycotina</taxon>
        <taxon>Dothideomycetes</taxon>
        <taxon>Pleosporomycetidae</taxon>
        <taxon>Pleosporales</taxon>
        <taxon>Massarineae</taxon>
        <taxon>Massarinaceae</taxon>
        <taxon>Massarina</taxon>
    </lineage>
</organism>
<dbReference type="AlphaFoldDB" id="A0A6A6RLV2"/>
<reference evidence="5" key="1">
    <citation type="journal article" date="2020" name="Stud. Mycol.">
        <title>101 Dothideomycetes genomes: a test case for predicting lifestyles and emergence of pathogens.</title>
        <authorList>
            <person name="Haridas S."/>
            <person name="Albert R."/>
            <person name="Binder M."/>
            <person name="Bloem J."/>
            <person name="Labutti K."/>
            <person name="Salamov A."/>
            <person name="Andreopoulos B."/>
            <person name="Baker S."/>
            <person name="Barry K."/>
            <person name="Bills G."/>
            <person name="Bluhm B."/>
            <person name="Cannon C."/>
            <person name="Castanera R."/>
            <person name="Culley D."/>
            <person name="Daum C."/>
            <person name="Ezra D."/>
            <person name="Gonzalez J."/>
            <person name="Henrissat B."/>
            <person name="Kuo A."/>
            <person name="Liang C."/>
            <person name="Lipzen A."/>
            <person name="Lutzoni F."/>
            <person name="Magnuson J."/>
            <person name="Mondo S."/>
            <person name="Nolan M."/>
            <person name="Ohm R."/>
            <person name="Pangilinan J."/>
            <person name="Park H.-J."/>
            <person name="Ramirez L."/>
            <person name="Alfaro M."/>
            <person name="Sun H."/>
            <person name="Tritt A."/>
            <person name="Yoshinaga Y."/>
            <person name="Zwiers L.-H."/>
            <person name="Turgeon B."/>
            <person name="Goodwin S."/>
            <person name="Spatafora J."/>
            <person name="Crous P."/>
            <person name="Grigoriev I."/>
        </authorList>
    </citation>
    <scope>NUCLEOTIDE SEQUENCE</scope>
    <source>
        <strain evidence="5">CBS 473.64</strain>
    </source>
</reference>
<keyword evidence="2 5" id="KW-0378">Hydrolase</keyword>
<dbReference type="PANTHER" id="PTHR21661:SF39">
    <property type="entry name" value="HYDROLASE, PUTATIVE (AFU_ORTHOLOGUE AFUA_3G08960)-RELATED"/>
    <property type="match status" value="1"/>
</dbReference>
<evidence type="ECO:0000256" key="2">
    <source>
        <dbReference type="ARBA" id="ARBA00022801"/>
    </source>
</evidence>
<feature type="domain" description="Epoxide hydrolase N-terminal" evidence="4">
    <location>
        <begin position="15"/>
        <end position="128"/>
    </location>
</feature>
<dbReference type="Gene3D" id="3.40.50.1820">
    <property type="entry name" value="alpha/beta hydrolase"/>
    <property type="match status" value="1"/>
</dbReference>
<comment type="similarity">
    <text evidence="1">Belongs to the peptidase S33 family.</text>
</comment>
<sequence length="383" mass="43887">MTYDKLPPSASLKPEKFALNVPQQDVDNFHQLLKLSPLAPETYENTQSDPNIFGVSYEDMKTAKTHWETKYDWREREEHINSFPQWKVKIKDDDGYVFDIHFAALFSEKENAIPITFLHGWPGSFLEFLGILSILKKKYTPQSLPYHVIVPSLPGYTLSSGPPLDKDFTTEDISRIVDKLMTGLGFNGYIGQGGDVGSYACRSLALYPACKAVHLNFSMMVEPEKHDGQISPSEMRGLSRAKDFAERASAYALEHGTRPATIGFALQSSPVALLAWIYEKFITWTDTTPPLDDILDSITLYWFTKSFPRCIYIYRHLPEYKFKKPFGYSYFPMEIAPMPLSWVKESGNLVWYREHHSGGHFAAFEEPDVLLDDMESFVEQVWK</sequence>
<dbReference type="InterPro" id="IPR010497">
    <property type="entry name" value="Epoxide_hydro_N"/>
</dbReference>
<dbReference type="OrthoDB" id="7130006at2759"/>
<evidence type="ECO:0000313" key="5">
    <source>
        <dbReference type="EMBL" id="KAF2636609.1"/>
    </source>
</evidence>
<dbReference type="Pfam" id="PF06441">
    <property type="entry name" value="EHN"/>
    <property type="match status" value="1"/>
</dbReference>
<protein>
    <submittedName>
        <fullName evidence="5">Alpha/beta-hydrolase</fullName>
    </submittedName>
</protein>
<gene>
    <name evidence="5" type="ORF">P280DRAFT_459450</name>
</gene>
<dbReference type="SUPFAM" id="SSF53474">
    <property type="entry name" value="alpha/beta-Hydrolases"/>
    <property type="match status" value="1"/>
</dbReference>
<evidence type="ECO:0000259" key="4">
    <source>
        <dbReference type="Pfam" id="PF06441"/>
    </source>
</evidence>
<evidence type="ECO:0000313" key="6">
    <source>
        <dbReference type="Proteomes" id="UP000799753"/>
    </source>
</evidence>
<proteinExistence type="inferred from homology"/>
<dbReference type="GO" id="GO:0097176">
    <property type="term" value="P:epoxide metabolic process"/>
    <property type="evidence" value="ECO:0007669"/>
    <property type="project" value="TreeGrafter"/>
</dbReference>
<feature type="active site" description="Nucleophile" evidence="3">
    <location>
        <position position="195"/>
    </location>
</feature>
<dbReference type="PANTHER" id="PTHR21661">
    <property type="entry name" value="EPOXIDE HYDROLASE 1-RELATED"/>
    <property type="match status" value="1"/>
</dbReference>
<dbReference type="Proteomes" id="UP000799753">
    <property type="component" value="Unassembled WGS sequence"/>
</dbReference>
<dbReference type="InterPro" id="IPR000639">
    <property type="entry name" value="Epox_hydrolase-like"/>
</dbReference>
<name>A0A6A6RLV2_9PLEO</name>
<dbReference type="InterPro" id="IPR016292">
    <property type="entry name" value="Epoxide_hydrolase"/>
</dbReference>
<dbReference type="PRINTS" id="PR00412">
    <property type="entry name" value="EPOXHYDRLASE"/>
</dbReference>
<dbReference type="PIRSF" id="PIRSF001112">
    <property type="entry name" value="Epoxide_hydrolase"/>
    <property type="match status" value="1"/>
</dbReference>
<evidence type="ECO:0000256" key="3">
    <source>
        <dbReference type="PIRSR" id="PIRSR001112-1"/>
    </source>
</evidence>
<keyword evidence="6" id="KW-1185">Reference proteome</keyword>
<feature type="active site" description="Proton acceptor" evidence="3">
    <location>
        <position position="360"/>
    </location>
</feature>